<dbReference type="Gene3D" id="3.50.50.60">
    <property type="entry name" value="FAD/NAD(P)-binding domain"/>
    <property type="match status" value="2"/>
</dbReference>
<dbReference type="Pfam" id="PF01494">
    <property type="entry name" value="FAD_binding_3"/>
    <property type="match status" value="1"/>
</dbReference>
<feature type="compositionally biased region" description="Polar residues" evidence="14">
    <location>
        <begin position="1"/>
        <end position="12"/>
    </location>
</feature>
<dbReference type="InterPro" id="IPR002938">
    <property type="entry name" value="FAD-bd"/>
</dbReference>
<dbReference type="PANTHER" id="PTHR46056">
    <property type="entry name" value="LONG-CHAIN-ALCOHOL OXIDASE"/>
    <property type="match status" value="1"/>
</dbReference>
<evidence type="ECO:0000259" key="16">
    <source>
        <dbReference type="Pfam" id="PF01494"/>
    </source>
</evidence>
<evidence type="ECO:0000313" key="18">
    <source>
        <dbReference type="EMBL" id="EMF15130.1"/>
    </source>
</evidence>
<protein>
    <recommendedName>
        <fullName evidence="5 12">Long-chain-alcohol oxidase</fullName>
        <ecNumber evidence="5 12">1.1.3.20</ecNumber>
    </recommendedName>
</protein>
<evidence type="ECO:0000256" key="8">
    <source>
        <dbReference type="ARBA" id="ARBA00022827"/>
    </source>
</evidence>
<gene>
    <name evidence="18" type="ORF">SEPMUDRAFT_154026</name>
</gene>
<keyword evidence="9" id="KW-1133">Transmembrane helix</keyword>
<comment type="function">
    <text evidence="2">Long-chain fatty alcohol oxidase involved in the omega-oxidation pathway of lipid degradation.</text>
</comment>
<feature type="domain" description="Glucose-methanol-choline oxidoreductase N-terminal" evidence="15">
    <location>
        <begin position="273"/>
        <end position="498"/>
    </location>
</feature>
<dbReference type="EMBL" id="KB456261">
    <property type="protein sequence ID" value="EMF15130.1"/>
    <property type="molecule type" value="Genomic_DNA"/>
</dbReference>
<dbReference type="InterPro" id="IPR012400">
    <property type="entry name" value="Long_Oxdase"/>
</dbReference>
<reference evidence="18 19" key="1">
    <citation type="journal article" date="2012" name="PLoS Pathog.">
        <title>Diverse lifestyles and strategies of plant pathogenesis encoded in the genomes of eighteen Dothideomycetes fungi.</title>
        <authorList>
            <person name="Ohm R.A."/>
            <person name="Feau N."/>
            <person name="Henrissat B."/>
            <person name="Schoch C.L."/>
            <person name="Horwitz B.A."/>
            <person name="Barry K.W."/>
            <person name="Condon B.J."/>
            <person name="Copeland A.C."/>
            <person name="Dhillon B."/>
            <person name="Glaser F."/>
            <person name="Hesse C.N."/>
            <person name="Kosti I."/>
            <person name="LaButti K."/>
            <person name="Lindquist E.A."/>
            <person name="Lucas S."/>
            <person name="Salamov A.A."/>
            <person name="Bradshaw R.E."/>
            <person name="Ciuffetti L."/>
            <person name="Hamelin R.C."/>
            <person name="Kema G.H.J."/>
            <person name="Lawrence C."/>
            <person name="Scott J.A."/>
            <person name="Spatafora J.W."/>
            <person name="Turgeon B.G."/>
            <person name="de Wit P.J.G.M."/>
            <person name="Zhong S."/>
            <person name="Goodwin S.B."/>
            <person name="Grigoriev I.V."/>
        </authorList>
    </citation>
    <scope>NUCLEOTIDE SEQUENCE [LARGE SCALE GENOMIC DNA]</scope>
    <source>
        <strain evidence="18 19">SO2202</strain>
    </source>
</reference>
<dbReference type="Proteomes" id="UP000016931">
    <property type="component" value="Unassembled WGS sequence"/>
</dbReference>
<dbReference type="eggNOG" id="ENOG502QSD8">
    <property type="taxonomic scope" value="Eukaryota"/>
</dbReference>
<comment type="catalytic activity">
    <reaction evidence="1 12">
        <text>a long-chain primary fatty alcohol + O2 = a long-chain fatty aldehyde + H2O2</text>
        <dbReference type="Rhea" id="RHEA:22756"/>
        <dbReference type="ChEBI" id="CHEBI:15379"/>
        <dbReference type="ChEBI" id="CHEBI:16240"/>
        <dbReference type="ChEBI" id="CHEBI:17176"/>
        <dbReference type="ChEBI" id="CHEBI:77396"/>
        <dbReference type="EC" id="1.1.3.20"/>
    </reaction>
</comment>
<evidence type="ECO:0000256" key="6">
    <source>
        <dbReference type="ARBA" id="ARBA00022630"/>
    </source>
</evidence>
<feature type="domain" description="Glucose-methanol-choline oxidoreductase C-terminal" evidence="17">
    <location>
        <begin position="581"/>
        <end position="736"/>
    </location>
</feature>
<evidence type="ECO:0000256" key="12">
    <source>
        <dbReference type="PIRNR" id="PIRNR028937"/>
    </source>
</evidence>
<evidence type="ECO:0000256" key="5">
    <source>
        <dbReference type="ARBA" id="ARBA00013125"/>
    </source>
</evidence>
<evidence type="ECO:0000256" key="1">
    <source>
        <dbReference type="ARBA" id="ARBA00000920"/>
    </source>
</evidence>
<evidence type="ECO:0000256" key="11">
    <source>
        <dbReference type="ARBA" id="ARBA00023136"/>
    </source>
</evidence>
<name>M3DAK6_SPHMS</name>
<dbReference type="Pfam" id="PF05199">
    <property type="entry name" value="GMC_oxred_C"/>
    <property type="match status" value="1"/>
</dbReference>
<proteinExistence type="inferred from homology"/>
<evidence type="ECO:0000256" key="3">
    <source>
        <dbReference type="ARBA" id="ARBA00004370"/>
    </source>
</evidence>
<dbReference type="RefSeq" id="XP_016763251.1">
    <property type="nucleotide sequence ID" value="XM_016907540.1"/>
</dbReference>
<dbReference type="PIRSF" id="PIRSF028937">
    <property type="entry name" value="Lg_Ch_AO"/>
    <property type="match status" value="1"/>
</dbReference>
<feature type="region of interest" description="Disordered" evidence="14">
    <location>
        <begin position="1"/>
        <end position="22"/>
    </location>
</feature>
<evidence type="ECO:0000313" key="19">
    <source>
        <dbReference type="Proteomes" id="UP000016931"/>
    </source>
</evidence>
<accession>M3DAK6</accession>
<evidence type="ECO:0000256" key="13">
    <source>
        <dbReference type="PIRSR" id="PIRSR028937-1"/>
    </source>
</evidence>
<dbReference type="GO" id="GO:0016020">
    <property type="term" value="C:membrane"/>
    <property type="evidence" value="ECO:0007669"/>
    <property type="project" value="UniProtKB-SubCell"/>
</dbReference>
<dbReference type="GO" id="GO:0071949">
    <property type="term" value="F:FAD binding"/>
    <property type="evidence" value="ECO:0007669"/>
    <property type="project" value="InterPro"/>
</dbReference>
<dbReference type="SUPFAM" id="SSF51905">
    <property type="entry name" value="FAD/NAD(P)-binding domain"/>
    <property type="match status" value="1"/>
</dbReference>
<dbReference type="OMA" id="RNVKGCW"/>
<dbReference type="PANTHER" id="PTHR46056:SF12">
    <property type="entry name" value="LONG-CHAIN-ALCOHOL OXIDASE"/>
    <property type="match status" value="1"/>
</dbReference>
<evidence type="ECO:0000256" key="10">
    <source>
        <dbReference type="ARBA" id="ARBA00023002"/>
    </source>
</evidence>
<evidence type="ECO:0000256" key="14">
    <source>
        <dbReference type="SAM" id="MobiDB-lite"/>
    </source>
</evidence>
<comment type="subcellular location">
    <subcellularLocation>
        <location evidence="3">Membrane</location>
    </subcellularLocation>
</comment>
<dbReference type="EC" id="1.1.3.20" evidence="5 12"/>
<dbReference type="HOGENOM" id="CLU_008878_3_1_1"/>
<dbReference type="InterPro" id="IPR000172">
    <property type="entry name" value="GMC_OxRdtase_N"/>
</dbReference>
<dbReference type="Pfam" id="PF00732">
    <property type="entry name" value="GMC_oxred_N"/>
    <property type="match status" value="1"/>
</dbReference>
<evidence type="ECO:0000259" key="15">
    <source>
        <dbReference type="Pfam" id="PF00732"/>
    </source>
</evidence>
<evidence type="ECO:0000256" key="2">
    <source>
        <dbReference type="ARBA" id="ARBA00003842"/>
    </source>
</evidence>
<organism evidence="18 19">
    <name type="scientific">Sphaerulina musiva (strain SO2202)</name>
    <name type="common">Poplar stem canker fungus</name>
    <name type="synonym">Septoria musiva</name>
    <dbReference type="NCBI Taxonomy" id="692275"/>
    <lineage>
        <taxon>Eukaryota</taxon>
        <taxon>Fungi</taxon>
        <taxon>Dikarya</taxon>
        <taxon>Ascomycota</taxon>
        <taxon>Pezizomycotina</taxon>
        <taxon>Dothideomycetes</taxon>
        <taxon>Dothideomycetidae</taxon>
        <taxon>Mycosphaerellales</taxon>
        <taxon>Mycosphaerellaceae</taxon>
        <taxon>Sphaerulina</taxon>
    </lineage>
</organism>
<evidence type="ECO:0000256" key="4">
    <source>
        <dbReference type="ARBA" id="ARBA00010790"/>
    </source>
</evidence>
<dbReference type="STRING" id="692275.M3DAK6"/>
<evidence type="ECO:0000259" key="17">
    <source>
        <dbReference type="Pfam" id="PF05199"/>
    </source>
</evidence>
<sequence length="768" mass="83745">MSAESTTFNVSDTPLPPSPQHDPLNPQQWSILFAIADAVVPALTRTDDGDHHLLQHPLRVHVYDAAVKRIRDLARHESDETALAYLSESASNHPMFKESIARLVVFYMREEARNGLLFILTALNTRAGSLLLTGHTTPLTGLTVREREKVFLGWAQSRIPLLRGLHKSLTQLCRVIWLRNSPNLEAILGYPRAPIYAKAAPSGYSFHFLQIPPPVSAEPKVIETDVLIVGSGCGGAVAAKTLAEAGLKVLVVEKQYYWSPEHFPMGEREATTHLFDNGGAIISDDASMTVVAGTTWGGGGTVNWSASLQPQGFVRREWAQKFGLTHFTTSAFQADLDFVCDRMGVSTTNITHNKGNIVLLEGARKLGWAAKAVAQNTGGEVHHDGFCTRGCRTCSKKGPTVTFLPDAADAGATFMEGFEVTKILFDEKNTTVATGVKGIWTSRDSMSGVSGTDRTTREVIIKAKRTIISAGSVYSPLLLQRSGLKNKHIGRHLRLHPVNMVAAVWDEDVRPWEGAILTSVVNEFENMDGDGYGTKLECTTMLPSSFLPLFDWQGGLSFKEFTAKMRRMTGYIALARDRYGGRVYTDAKDGSCRIQYTPSKYDQKHILEGVVRLAEIMYVEGAREIHIAAPGIPPFVRPASDTDSKIFIHTNASPSVTDVDFAAWIAQVRANAFPSPGTGFFSAHQMGSCRMGTAPHNSVVDHRGRVWDTQGLYVADASVFPSASGVNPMITNMGIARGIARGIAEEADQLTLASSKADNHNTGVKARL</sequence>
<evidence type="ECO:0000256" key="7">
    <source>
        <dbReference type="ARBA" id="ARBA00022692"/>
    </source>
</evidence>
<keyword evidence="8" id="KW-0274">FAD</keyword>
<keyword evidence="19" id="KW-1185">Reference proteome</keyword>
<keyword evidence="10 12" id="KW-0560">Oxidoreductase</keyword>
<dbReference type="InterPro" id="IPR007867">
    <property type="entry name" value="GMC_OxRtase_C"/>
</dbReference>
<comment type="similarity">
    <text evidence="4 12">Belongs to the GMC oxidoreductase family.</text>
</comment>
<dbReference type="InterPro" id="IPR036188">
    <property type="entry name" value="FAD/NAD-bd_sf"/>
</dbReference>
<dbReference type="GeneID" id="27904677"/>
<evidence type="ECO:0000256" key="9">
    <source>
        <dbReference type="ARBA" id="ARBA00022989"/>
    </source>
</evidence>
<keyword evidence="7" id="KW-0812">Transmembrane</keyword>
<dbReference type="AlphaFoldDB" id="M3DAK6"/>
<keyword evidence="11" id="KW-0472">Membrane</keyword>
<keyword evidence="6" id="KW-0285">Flavoprotein</keyword>
<feature type="active site" description="Proton acceptor" evidence="13">
    <location>
        <position position="684"/>
    </location>
</feature>
<feature type="domain" description="FAD-binding" evidence="16">
    <location>
        <begin position="223"/>
        <end position="261"/>
    </location>
</feature>
<dbReference type="GO" id="GO:0046577">
    <property type="term" value="F:long-chain-alcohol oxidase activity"/>
    <property type="evidence" value="ECO:0007669"/>
    <property type="project" value="UniProtKB-EC"/>
</dbReference>